<dbReference type="SMART" id="SM00878">
    <property type="entry name" value="Biotin_carb_C"/>
    <property type="match status" value="1"/>
</dbReference>
<dbReference type="InterPro" id="IPR016185">
    <property type="entry name" value="PreATP-grasp_dom_sf"/>
</dbReference>
<feature type="domain" description="ATP-grasp" evidence="10">
    <location>
        <begin position="207"/>
        <end position="404"/>
    </location>
</feature>
<dbReference type="InterPro" id="IPR005479">
    <property type="entry name" value="CPAse_ATP-bd"/>
</dbReference>
<dbReference type="InterPro" id="IPR005482">
    <property type="entry name" value="Biotin_COase_C"/>
</dbReference>
<dbReference type="InterPro" id="IPR011761">
    <property type="entry name" value="ATP-grasp"/>
</dbReference>
<dbReference type="NCBIfam" id="NF005457">
    <property type="entry name" value="PRK07051.1"/>
    <property type="match status" value="1"/>
</dbReference>
<comment type="cofactor">
    <cofactor evidence="1">
        <name>biotin</name>
        <dbReference type="ChEBI" id="CHEBI:57586"/>
    </cofactor>
</comment>
<name>A0ABY7C5G4_9HYPH</name>
<evidence type="ECO:0000259" key="11">
    <source>
        <dbReference type="PROSITE" id="PS50979"/>
    </source>
</evidence>
<evidence type="ECO:0000313" key="13">
    <source>
        <dbReference type="Proteomes" id="UP001164020"/>
    </source>
</evidence>
<gene>
    <name evidence="12" type="ORF">OH818_13825</name>
</gene>
<feature type="domain" description="Biotin carboxylation" evidence="11">
    <location>
        <begin position="88"/>
        <end position="533"/>
    </location>
</feature>
<dbReference type="PROSITE" id="PS50975">
    <property type="entry name" value="ATP_GRASP"/>
    <property type="match status" value="1"/>
</dbReference>
<evidence type="ECO:0000256" key="1">
    <source>
        <dbReference type="ARBA" id="ARBA00001953"/>
    </source>
</evidence>
<keyword evidence="5 8" id="KW-0547">Nucleotide-binding</keyword>
<dbReference type="NCBIfam" id="NF009471">
    <property type="entry name" value="PRK12833.1"/>
    <property type="match status" value="1"/>
</dbReference>
<evidence type="ECO:0000256" key="4">
    <source>
        <dbReference type="ARBA" id="ARBA00022598"/>
    </source>
</evidence>
<dbReference type="PANTHER" id="PTHR48095:SF2">
    <property type="entry name" value="BIOTIN CARBOXYLASE, CHLOROPLASTIC"/>
    <property type="match status" value="1"/>
</dbReference>
<dbReference type="InterPro" id="IPR001249">
    <property type="entry name" value="AcCoA_biotinCC"/>
</dbReference>
<evidence type="ECO:0000256" key="7">
    <source>
        <dbReference type="ARBA" id="ARBA00048600"/>
    </source>
</evidence>
<dbReference type="SUPFAM" id="SSF56059">
    <property type="entry name" value="Glutathione synthetase ATP-binding domain-like"/>
    <property type="match status" value="1"/>
</dbReference>
<keyword evidence="4" id="KW-0436">Ligase</keyword>
<proteinExistence type="predicted"/>
<dbReference type="EMBL" id="CP114029">
    <property type="protein sequence ID" value="WAP70943.1"/>
    <property type="molecule type" value="Genomic_DNA"/>
</dbReference>
<dbReference type="InterPro" id="IPR011054">
    <property type="entry name" value="Rudment_hybrid_motif"/>
</dbReference>
<evidence type="ECO:0000256" key="2">
    <source>
        <dbReference type="ARBA" id="ARBA00003761"/>
    </source>
</evidence>
<dbReference type="CDD" id="cd06850">
    <property type="entry name" value="biotinyl_domain"/>
    <property type="match status" value="1"/>
</dbReference>
<dbReference type="InterPro" id="IPR011053">
    <property type="entry name" value="Single_hybrid_motif"/>
</dbReference>
<dbReference type="Gene3D" id="2.40.50.100">
    <property type="match status" value="1"/>
</dbReference>
<evidence type="ECO:0000256" key="5">
    <source>
        <dbReference type="ARBA" id="ARBA00022741"/>
    </source>
</evidence>
<dbReference type="Pfam" id="PF02785">
    <property type="entry name" value="Biotin_carb_C"/>
    <property type="match status" value="1"/>
</dbReference>
<sequence length="548" mass="58819">MAKHEVKAPMPGTFYRKPAPDQPAFKEIGDTVSKGDTLGLVEVMKSFHEVKADADGTISAFPLDDGEPVMAGQTIAEPRLRRAVEKGQIKKILIANRGEIAVRIIRAARDLDIATVQAHSDADGDSRAAQMADEVVRIGPPQAAKSYLDTAAILSAAKESGADAIHPGYGFLSENADFADAVAEAGLIFIGPSADTIRLMGDKAAARETAKKAGVPTVPGSEGVITDMTDAARLAVEIGFPVMIKASAGGGGRGIRIANSAEEFAALAPQASSEAKAAFGDGGIYIEKVIESARHIEVQVLGDGQDVVHFFERECSLQRRRQKVWEEAPSTALDPEMRGKLCACAVALARAVNYKGAGTVEFLYDDATGEFYFIEMNTRIQVEHPVTEMICGVDLVARMIAIAGGAKLGLFQDDVARNGHAIEVRLNAEDPANGFMPFPGTIEALTSPDGPGIRFDHMLYPGYTVPPFYDSLLGKLIVWADDRDGALLRLRRALGELQITGLPTTAPLFQALLKSQAVRDNAVHTRWLEPWIEENLAAIKQKEARKHD</sequence>
<dbReference type="PROSITE" id="PS50979">
    <property type="entry name" value="BC"/>
    <property type="match status" value="1"/>
</dbReference>
<reference evidence="12" key="1">
    <citation type="submission" date="2022-12" db="EMBL/GenBank/DDBJ databases">
        <title>Jiella pelagia sp. nov., isolated from phosphonate enriched culture of Northwest Pacific surface seawater.</title>
        <authorList>
            <person name="Shin D.Y."/>
            <person name="Hwang C.Y."/>
        </authorList>
    </citation>
    <scope>NUCLEOTIDE SEQUENCE</scope>
    <source>
        <strain evidence="12">HL-NP1</strain>
    </source>
</reference>
<dbReference type="PANTHER" id="PTHR48095">
    <property type="entry name" value="PYRUVATE CARBOXYLASE SUBUNIT A"/>
    <property type="match status" value="1"/>
</dbReference>
<evidence type="ECO:0000256" key="8">
    <source>
        <dbReference type="PROSITE-ProRule" id="PRU00409"/>
    </source>
</evidence>
<dbReference type="PRINTS" id="PR01071">
    <property type="entry name" value="ACOABIOTINCC"/>
</dbReference>
<organism evidence="12 13">
    <name type="scientific">Jiella pelagia</name>
    <dbReference type="NCBI Taxonomy" id="2986949"/>
    <lineage>
        <taxon>Bacteria</taxon>
        <taxon>Pseudomonadati</taxon>
        <taxon>Pseudomonadota</taxon>
        <taxon>Alphaproteobacteria</taxon>
        <taxon>Hyphomicrobiales</taxon>
        <taxon>Aurantimonadaceae</taxon>
        <taxon>Jiella</taxon>
    </lineage>
</organism>
<dbReference type="EC" id="6.3.4.14" evidence="3"/>
<dbReference type="Pfam" id="PF02786">
    <property type="entry name" value="CPSase_L_D2"/>
    <property type="match status" value="1"/>
</dbReference>
<dbReference type="InterPro" id="IPR051602">
    <property type="entry name" value="ACC_Biotin_Carboxylase"/>
</dbReference>
<evidence type="ECO:0000259" key="9">
    <source>
        <dbReference type="PROSITE" id="PS50968"/>
    </source>
</evidence>
<dbReference type="RefSeq" id="WP_268883480.1">
    <property type="nucleotide sequence ID" value="NZ_CP114029.1"/>
</dbReference>
<keyword evidence="6 8" id="KW-0067">ATP-binding</keyword>
<dbReference type="Proteomes" id="UP001164020">
    <property type="component" value="Chromosome"/>
</dbReference>
<feature type="domain" description="Lipoyl-binding" evidence="9">
    <location>
        <begin position="1"/>
        <end position="79"/>
    </location>
</feature>
<dbReference type="Pfam" id="PF00364">
    <property type="entry name" value="Biotin_lipoyl"/>
    <property type="match status" value="1"/>
</dbReference>
<dbReference type="PROSITE" id="PS50968">
    <property type="entry name" value="BIOTINYL_LIPOYL"/>
    <property type="match status" value="1"/>
</dbReference>
<dbReference type="NCBIfam" id="NF006367">
    <property type="entry name" value="PRK08591.1"/>
    <property type="match status" value="1"/>
</dbReference>
<dbReference type="PROSITE" id="PS00866">
    <property type="entry name" value="CPSASE_1"/>
    <property type="match status" value="1"/>
</dbReference>
<comment type="catalytic activity">
    <reaction evidence="7">
        <text>N(6)-biotinyl-L-lysyl-[protein] + hydrogencarbonate + ATP = N(6)-carboxybiotinyl-L-lysyl-[protein] + ADP + phosphate + H(+)</text>
        <dbReference type="Rhea" id="RHEA:13501"/>
        <dbReference type="Rhea" id="RHEA-COMP:10505"/>
        <dbReference type="Rhea" id="RHEA-COMP:10506"/>
        <dbReference type="ChEBI" id="CHEBI:15378"/>
        <dbReference type="ChEBI" id="CHEBI:17544"/>
        <dbReference type="ChEBI" id="CHEBI:30616"/>
        <dbReference type="ChEBI" id="CHEBI:43474"/>
        <dbReference type="ChEBI" id="CHEBI:83144"/>
        <dbReference type="ChEBI" id="CHEBI:83145"/>
        <dbReference type="ChEBI" id="CHEBI:456216"/>
        <dbReference type="EC" id="6.3.4.14"/>
    </reaction>
</comment>
<dbReference type="PROSITE" id="PS00867">
    <property type="entry name" value="CPSASE_2"/>
    <property type="match status" value="1"/>
</dbReference>
<evidence type="ECO:0000313" key="12">
    <source>
        <dbReference type="EMBL" id="WAP70943.1"/>
    </source>
</evidence>
<dbReference type="SUPFAM" id="SSF51246">
    <property type="entry name" value="Rudiment single hybrid motif"/>
    <property type="match status" value="1"/>
</dbReference>
<dbReference type="SUPFAM" id="SSF51230">
    <property type="entry name" value="Single hybrid motif"/>
    <property type="match status" value="1"/>
</dbReference>
<comment type="function">
    <text evidence="2">This protein is a component of the acetyl coenzyme A carboxylase complex; first, biotin carboxylase catalyzes the carboxylation of the carrier protein and then the transcarboxylase transfers the carboxyl group to form malonyl-CoA.</text>
</comment>
<dbReference type="InterPro" id="IPR005481">
    <property type="entry name" value="BC-like_N"/>
</dbReference>
<dbReference type="Gene3D" id="3.30.470.20">
    <property type="entry name" value="ATP-grasp fold, B domain"/>
    <property type="match status" value="1"/>
</dbReference>
<accession>A0ABY7C5G4</accession>
<evidence type="ECO:0000256" key="6">
    <source>
        <dbReference type="ARBA" id="ARBA00022840"/>
    </source>
</evidence>
<dbReference type="InterPro" id="IPR011764">
    <property type="entry name" value="Biotin_carboxylation_dom"/>
</dbReference>
<evidence type="ECO:0000259" key="10">
    <source>
        <dbReference type="PROSITE" id="PS50975"/>
    </source>
</evidence>
<dbReference type="SUPFAM" id="SSF52440">
    <property type="entry name" value="PreATP-grasp domain"/>
    <property type="match status" value="1"/>
</dbReference>
<evidence type="ECO:0000256" key="3">
    <source>
        <dbReference type="ARBA" id="ARBA00013263"/>
    </source>
</evidence>
<dbReference type="Pfam" id="PF00289">
    <property type="entry name" value="Biotin_carb_N"/>
    <property type="match status" value="1"/>
</dbReference>
<keyword evidence="13" id="KW-1185">Reference proteome</keyword>
<dbReference type="InterPro" id="IPR000089">
    <property type="entry name" value="Biotin_lipoyl"/>
</dbReference>
<protein>
    <recommendedName>
        <fullName evidence="3">biotin carboxylase</fullName>
        <ecNumber evidence="3">6.3.4.14</ecNumber>
    </recommendedName>
</protein>